<accession>A0A0C3MLU9</accession>
<protein>
    <recommendedName>
        <fullName evidence="4">Glycoside hydrolase family 61 protein</fullName>
    </recommendedName>
</protein>
<reference evidence="3" key="2">
    <citation type="submission" date="2015-01" db="EMBL/GenBank/DDBJ databases">
        <title>Evolutionary Origins and Diversification of the Mycorrhizal Mutualists.</title>
        <authorList>
            <consortium name="DOE Joint Genome Institute"/>
            <consortium name="Mycorrhizal Genomics Consortium"/>
            <person name="Kohler A."/>
            <person name="Kuo A."/>
            <person name="Nagy L.G."/>
            <person name="Floudas D."/>
            <person name="Copeland A."/>
            <person name="Barry K.W."/>
            <person name="Cichocki N."/>
            <person name="Veneault-Fourrey C."/>
            <person name="LaButti K."/>
            <person name="Lindquist E.A."/>
            <person name="Lipzen A."/>
            <person name="Lundell T."/>
            <person name="Morin E."/>
            <person name="Murat C."/>
            <person name="Riley R."/>
            <person name="Ohm R."/>
            <person name="Sun H."/>
            <person name="Tunlid A."/>
            <person name="Henrissat B."/>
            <person name="Grigoriev I.V."/>
            <person name="Hibbett D.S."/>
            <person name="Martin F."/>
        </authorList>
    </citation>
    <scope>NUCLEOTIDE SEQUENCE [LARGE SCALE GENOMIC DNA]</scope>
    <source>
        <strain evidence="3">MUT 4182</strain>
    </source>
</reference>
<reference evidence="2 3" key="1">
    <citation type="submission" date="2014-04" db="EMBL/GenBank/DDBJ databases">
        <authorList>
            <consortium name="DOE Joint Genome Institute"/>
            <person name="Kuo A."/>
            <person name="Girlanda M."/>
            <person name="Perotto S."/>
            <person name="Kohler A."/>
            <person name="Nagy L.G."/>
            <person name="Floudas D."/>
            <person name="Copeland A."/>
            <person name="Barry K.W."/>
            <person name="Cichocki N."/>
            <person name="Veneault-Fourrey C."/>
            <person name="LaButti K."/>
            <person name="Lindquist E.A."/>
            <person name="Lipzen A."/>
            <person name="Lundell T."/>
            <person name="Morin E."/>
            <person name="Murat C."/>
            <person name="Sun H."/>
            <person name="Tunlid A."/>
            <person name="Henrissat B."/>
            <person name="Grigoriev I.V."/>
            <person name="Hibbett D.S."/>
            <person name="Martin F."/>
            <person name="Nordberg H.P."/>
            <person name="Cantor M.N."/>
            <person name="Hua S.X."/>
        </authorList>
    </citation>
    <scope>NUCLEOTIDE SEQUENCE [LARGE SCALE GENOMIC DNA]</scope>
    <source>
        <strain evidence="2 3">MUT 4182</strain>
    </source>
</reference>
<dbReference type="Proteomes" id="UP000054248">
    <property type="component" value="Unassembled WGS sequence"/>
</dbReference>
<evidence type="ECO:0000256" key="1">
    <source>
        <dbReference type="SAM" id="SignalP"/>
    </source>
</evidence>
<dbReference type="AlphaFoldDB" id="A0A0C3MLU9"/>
<dbReference type="STRING" id="1051891.A0A0C3MLU9"/>
<dbReference type="PANTHER" id="PTHR34587">
    <property type="entry name" value="VWFA DOMAIN-CONTAINING PROTEIN"/>
    <property type="match status" value="1"/>
</dbReference>
<organism evidence="2 3">
    <name type="scientific">Tulasnella calospora MUT 4182</name>
    <dbReference type="NCBI Taxonomy" id="1051891"/>
    <lineage>
        <taxon>Eukaryota</taxon>
        <taxon>Fungi</taxon>
        <taxon>Dikarya</taxon>
        <taxon>Basidiomycota</taxon>
        <taxon>Agaricomycotina</taxon>
        <taxon>Agaricomycetes</taxon>
        <taxon>Cantharellales</taxon>
        <taxon>Tulasnellaceae</taxon>
        <taxon>Tulasnella</taxon>
    </lineage>
</organism>
<evidence type="ECO:0000313" key="3">
    <source>
        <dbReference type="Proteomes" id="UP000054248"/>
    </source>
</evidence>
<dbReference type="HOGENOM" id="CLU_029378_3_0_1"/>
<keyword evidence="3" id="KW-1185">Reference proteome</keyword>
<gene>
    <name evidence="2" type="ORF">M407DRAFT_240504</name>
</gene>
<name>A0A0C3MLU9_9AGAM</name>
<dbReference type="InterPro" id="IPR053216">
    <property type="entry name" value="Appressorial_penetr-assoc"/>
</dbReference>
<dbReference type="EMBL" id="KN822942">
    <property type="protein sequence ID" value="KIO34672.1"/>
    <property type="molecule type" value="Genomic_DNA"/>
</dbReference>
<feature type="signal peptide" evidence="1">
    <location>
        <begin position="1"/>
        <end position="18"/>
    </location>
</feature>
<feature type="chain" id="PRO_5002167061" description="Glycoside hydrolase family 61 protein" evidence="1">
    <location>
        <begin position="19"/>
        <end position="259"/>
    </location>
</feature>
<proteinExistence type="predicted"/>
<dbReference type="PANTHER" id="PTHR34587:SF2">
    <property type="entry name" value="G-PROTEIN COUPLED RECEPTORS FAMILY 1 PROFILE DOMAIN-CONTAINING PROTEIN"/>
    <property type="match status" value="1"/>
</dbReference>
<sequence>MFKSAILFAFALSATVFASPLGFLEPRDGNGSQTSLTLDKSQVGANINKNGQAGGNNEAGQVASLTSKNNFINFCATVDKPITNGLQTADGSCNPIIMGVIAGKSKMPSATFQSPKNLDTIAPNKDFTVKLAIKNMQTGAFVNPATNYFSAPQQVNDNGQVIGHSHVVIQKINGLSDTAVLDAQKFAFFKGLNAKAVNGVLSATVTGGLPTGTYRMCTINTAANHQPVLVAVAQHGSLDTCSYFTVKSGGNNNGKNGDN</sequence>
<keyword evidence="1" id="KW-0732">Signal</keyword>
<dbReference type="OrthoDB" id="2336871at2759"/>
<evidence type="ECO:0000313" key="2">
    <source>
        <dbReference type="EMBL" id="KIO34672.1"/>
    </source>
</evidence>
<evidence type="ECO:0008006" key="4">
    <source>
        <dbReference type="Google" id="ProtNLM"/>
    </source>
</evidence>